<dbReference type="SMART" id="SM00758">
    <property type="entry name" value="PA14"/>
    <property type="match status" value="1"/>
</dbReference>
<dbReference type="Gene3D" id="2.60.40.10">
    <property type="entry name" value="Immunoglobulins"/>
    <property type="match status" value="1"/>
</dbReference>
<dbReference type="InterPro" id="IPR036962">
    <property type="entry name" value="Glyco_hydro_3_N_sf"/>
</dbReference>
<dbReference type="InterPro" id="IPR036881">
    <property type="entry name" value="Glyco_hydro_3_C_sf"/>
</dbReference>
<dbReference type="SUPFAM" id="SSF52279">
    <property type="entry name" value="Beta-D-glucan exohydrolase, C-terminal domain"/>
    <property type="match status" value="1"/>
</dbReference>
<dbReference type="HOGENOM" id="CLU_004542_4_0_11"/>
<dbReference type="eggNOG" id="COG1472">
    <property type="taxonomic scope" value="Bacteria"/>
</dbReference>
<dbReference type="InterPro" id="IPR001764">
    <property type="entry name" value="Glyco_hydro_3_N"/>
</dbReference>
<dbReference type="InterPro" id="IPR011658">
    <property type="entry name" value="PA14_dom"/>
</dbReference>
<feature type="domain" description="PA14" evidence="5">
    <location>
        <begin position="293"/>
        <end position="474"/>
    </location>
</feature>
<dbReference type="PROSITE" id="PS51820">
    <property type="entry name" value="PA14"/>
    <property type="match status" value="1"/>
</dbReference>
<dbReference type="PANTHER" id="PTHR42715:SF10">
    <property type="entry name" value="BETA-GLUCOSIDASE"/>
    <property type="match status" value="1"/>
</dbReference>
<dbReference type="InterPro" id="IPR002772">
    <property type="entry name" value="Glyco_hydro_3_C"/>
</dbReference>
<dbReference type="InterPro" id="IPR017853">
    <property type="entry name" value="GH"/>
</dbReference>
<dbReference type="GO" id="GO:0008422">
    <property type="term" value="F:beta-glucosidase activity"/>
    <property type="evidence" value="ECO:0007669"/>
    <property type="project" value="UniProtKB-ARBA"/>
</dbReference>
<evidence type="ECO:0000256" key="3">
    <source>
        <dbReference type="ARBA" id="ARBA00058905"/>
    </source>
</evidence>
<organism evidence="6 7">
    <name type="scientific">Microlunatus phosphovorus (strain ATCC 700054 / DSM 10555 / JCM 9379 / NBRC 101784 / NCIMB 13414 / VKM Ac-1990 / NM-1)</name>
    <dbReference type="NCBI Taxonomy" id="1032480"/>
    <lineage>
        <taxon>Bacteria</taxon>
        <taxon>Bacillati</taxon>
        <taxon>Actinomycetota</taxon>
        <taxon>Actinomycetes</taxon>
        <taxon>Propionibacteriales</taxon>
        <taxon>Propionibacteriaceae</taxon>
        <taxon>Microlunatus</taxon>
    </lineage>
</organism>
<evidence type="ECO:0000256" key="1">
    <source>
        <dbReference type="ARBA" id="ARBA00005336"/>
    </source>
</evidence>
<dbReference type="PRINTS" id="PR00133">
    <property type="entry name" value="GLHYDRLASE3"/>
</dbReference>
<evidence type="ECO:0000259" key="5">
    <source>
        <dbReference type="PROSITE" id="PS51820"/>
    </source>
</evidence>
<dbReference type="Proteomes" id="UP000007947">
    <property type="component" value="Chromosome"/>
</dbReference>
<evidence type="ECO:0000313" key="7">
    <source>
        <dbReference type="Proteomes" id="UP000007947"/>
    </source>
</evidence>
<dbReference type="PANTHER" id="PTHR42715">
    <property type="entry name" value="BETA-GLUCOSIDASE"/>
    <property type="match status" value="1"/>
</dbReference>
<dbReference type="Gene3D" id="2.60.120.260">
    <property type="entry name" value="Galactose-binding domain-like"/>
    <property type="match status" value="1"/>
</dbReference>
<proteinExistence type="inferred from homology"/>
<dbReference type="Pfam" id="PF14310">
    <property type="entry name" value="Fn3-like"/>
    <property type="match status" value="1"/>
</dbReference>
<comment type="similarity">
    <text evidence="1">Belongs to the glycosyl hydrolase 3 family.</text>
</comment>
<dbReference type="Pfam" id="PF07691">
    <property type="entry name" value="PA14"/>
    <property type="match status" value="1"/>
</dbReference>
<sequence>MPVGGRTFESYGEDPLLAGAIGVEMVRGVQAQGVQACAKHYAINNQEDHRSSVDAVIDERTMRELYLPPFEALISEAEVASMMGSFNRVNGAFACENPTLLTDLLRNTFGFQGWIMSDYGANHSTADAANAGLDQEQPNEGFWGSKLLEAVRNGEVAESVIDDKVRRILRPLIGMGQLENPVGIAEFAVDDHHEVARRVAEAGTVLLRNDGLLPLGEVRSVALIGPDVDGVGAQGGGSSMVRATKGTSPLDGLAAALGEDVEITVAYGSDPVTPGALLPGPDAIPSSFFRTPEGERGLRAEFWTNPDFGGDPFLVRNDGQVELNMGFHNFPGFNAASPRYDKLPGDLNAQISARWTGSLVVPTTGTYQFAITSLGSYAFSIDGKAVSSSGNLAVATEVEAAEPAEPKPYGWGGDAAENPTVEELTLELEAGKEYPIRLDYAANHPSQGFLLGARFRLGWVPPAGVYSPEVTEAAELAAKSDVAVVVVRTYEAEADDRPHMGLPSGQDDLIKAVLAANPRTVVVLMTGAPVDVTRWGQEPAALLQAWFPGQAQGEALARVLTGEVEPGGRLPLTIPASLADTPAADPRTYPGVDGQVHYTEGVFVGYRAVTADGPAPSYPFGHGLGYTSFDFSDLAVEAADGDDVATVSVSVTNTGGREGSEVVQVYVGELPAPVPTPARQLAAFAKVKLAPGESERVSLSVPRRKVSYFDVETHDWATPAGEVEIGVGASSADIRLTGAIQVA</sequence>
<comment type="function">
    <text evidence="3">Catalyzes the hydrolysis of a non-reducing terminal alpha-L-arabinopyranosidic linkage in ginsenoside Rb2 (alpha-L-arabinopyranosyl-(1-&gt;6)-alpha-D-glucopyranosyl) to release alpha-D-glucopyranosyl (Rd). It is not able to hydrolyze alpha-L-arabinofuranosyl-(1-&gt;6)-alpha-D-glucopyranosyl (Rc).</text>
</comment>
<dbReference type="KEGG" id="mph:MLP_29390"/>
<dbReference type="InterPro" id="IPR037524">
    <property type="entry name" value="PA14/GLEYA"/>
</dbReference>
<gene>
    <name evidence="6" type="ordered locus">MLP_29390</name>
</gene>
<dbReference type="Pfam" id="PF01915">
    <property type="entry name" value="Glyco_hydro_3_C"/>
    <property type="match status" value="1"/>
</dbReference>
<dbReference type="OrthoDB" id="9803863at2"/>
<dbReference type="Pfam" id="PF00933">
    <property type="entry name" value="Glyco_hydro_3"/>
    <property type="match status" value="1"/>
</dbReference>
<dbReference type="InterPro" id="IPR050288">
    <property type="entry name" value="Cellulose_deg_GH3"/>
</dbReference>
<keyword evidence="2 6" id="KW-0378">Hydrolase</keyword>
<dbReference type="SUPFAM" id="SSF51445">
    <property type="entry name" value="(Trans)glycosidases"/>
    <property type="match status" value="1"/>
</dbReference>
<keyword evidence="7" id="KW-1185">Reference proteome</keyword>
<dbReference type="InterPro" id="IPR026891">
    <property type="entry name" value="Fn3-like"/>
</dbReference>
<evidence type="ECO:0000256" key="2">
    <source>
        <dbReference type="ARBA" id="ARBA00022801"/>
    </source>
</evidence>
<evidence type="ECO:0000313" key="6">
    <source>
        <dbReference type="EMBL" id="BAK35953.1"/>
    </source>
</evidence>
<accession>F5XJQ3</accession>
<dbReference type="AlphaFoldDB" id="F5XJQ3"/>
<evidence type="ECO:0000256" key="4">
    <source>
        <dbReference type="ARBA" id="ARBA00074219"/>
    </source>
</evidence>
<keyword evidence="6" id="KW-0326">Glycosidase</keyword>
<dbReference type="Gene3D" id="3.20.20.300">
    <property type="entry name" value="Glycoside hydrolase, family 3, N-terminal domain"/>
    <property type="match status" value="1"/>
</dbReference>
<dbReference type="RefSeq" id="WP_013863822.1">
    <property type="nucleotide sequence ID" value="NC_015635.1"/>
</dbReference>
<name>F5XJQ3_MICPN</name>
<dbReference type="SMART" id="SM01217">
    <property type="entry name" value="Fn3_like"/>
    <property type="match status" value="1"/>
</dbReference>
<dbReference type="EMBL" id="AP012204">
    <property type="protein sequence ID" value="BAK35953.1"/>
    <property type="molecule type" value="Genomic_DNA"/>
</dbReference>
<reference evidence="6 7" key="1">
    <citation type="submission" date="2011-05" db="EMBL/GenBank/DDBJ databases">
        <title>Whole genome sequence of Microlunatus phosphovorus NM-1.</title>
        <authorList>
            <person name="Hosoyama A."/>
            <person name="Sasaki K."/>
            <person name="Harada T."/>
            <person name="Igarashi R."/>
            <person name="Kawakoshi A."/>
            <person name="Sasagawa M."/>
            <person name="Fukada J."/>
            <person name="Nakamura S."/>
            <person name="Katano Y."/>
            <person name="Hanada S."/>
            <person name="Kamagata Y."/>
            <person name="Nakamura N."/>
            <person name="Yamazaki S."/>
            <person name="Fujita N."/>
        </authorList>
    </citation>
    <scope>NUCLEOTIDE SEQUENCE [LARGE SCALE GENOMIC DNA]</scope>
    <source>
        <strain evidence="7">ATCC 700054 / DSM 10555 / JCM 9379 / NBRC 101784 / NCIMB 13414 / VKM Ac-1990 / NM-1</strain>
    </source>
</reference>
<dbReference type="FunFam" id="2.60.40.10:FF:000495">
    <property type="entry name" value="Periplasmic beta-glucosidase"/>
    <property type="match status" value="1"/>
</dbReference>
<dbReference type="InterPro" id="IPR013783">
    <property type="entry name" value="Ig-like_fold"/>
</dbReference>
<protein>
    <recommendedName>
        <fullName evidence="4">Exo-alpha-(1-&gt;6)-L-arabinopyranosidase</fullName>
    </recommendedName>
</protein>
<dbReference type="STRING" id="1032480.MLP_29390"/>
<dbReference type="GO" id="GO:0009251">
    <property type="term" value="P:glucan catabolic process"/>
    <property type="evidence" value="ECO:0007669"/>
    <property type="project" value="TreeGrafter"/>
</dbReference>
<dbReference type="Gene3D" id="3.40.50.1700">
    <property type="entry name" value="Glycoside hydrolase family 3 C-terminal domain"/>
    <property type="match status" value="1"/>
</dbReference>